<evidence type="ECO:0000256" key="8">
    <source>
        <dbReference type="ARBA" id="ARBA00022475"/>
    </source>
</evidence>
<evidence type="ECO:0000256" key="14">
    <source>
        <dbReference type="ARBA" id="ARBA00023098"/>
    </source>
</evidence>
<evidence type="ECO:0000256" key="3">
    <source>
        <dbReference type="ARBA" id="ARBA00005119"/>
    </source>
</evidence>
<evidence type="ECO:0000256" key="5">
    <source>
        <dbReference type="ARBA" id="ARBA00010185"/>
    </source>
</evidence>
<feature type="transmembrane region" description="Helical" evidence="19">
    <location>
        <begin position="155"/>
        <end position="176"/>
    </location>
</feature>
<evidence type="ECO:0000313" key="20">
    <source>
        <dbReference type="EMBL" id="PKQ28823.1"/>
    </source>
</evidence>
<evidence type="ECO:0000256" key="13">
    <source>
        <dbReference type="ARBA" id="ARBA00022989"/>
    </source>
</evidence>
<dbReference type="PANTHER" id="PTHR46382:SF1">
    <property type="entry name" value="PHOSPHATIDATE CYTIDYLYLTRANSFERASE"/>
    <property type="match status" value="1"/>
</dbReference>
<dbReference type="PROSITE" id="PS01315">
    <property type="entry name" value="CDS"/>
    <property type="match status" value="1"/>
</dbReference>
<evidence type="ECO:0000256" key="9">
    <source>
        <dbReference type="ARBA" id="ARBA00022516"/>
    </source>
</evidence>
<comment type="pathway">
    <text evidence="3 18">Phospholipid metabolism; CDP-diacylglycerol biosynthesis; CDP-diacylglycerol from sn-glycerol 3-phosphate: step 3/3.</text>
</comment>
<dbReference type="AlphaFoldDB" id="A0A2N3G810"/>
<accession>A0A2N3G810</accession>
<reference evidence="20 21" key="1">
    <citation type="journal article" date="2017" name="ISME J.">
        <title>Potential for microbial H2 and metal transformations associated with novel bacteria and archaea in deep terrestrial subsurface sediments.</title>
        <authorList>
            <person name="Hernsdorf A.W."/>
            <person name="Amano Y."/>
            <person name="Miyakawa K."/>
            <person name="Ise K."/>
            <person name="Suzuki Y."/>
            <person name="Anantharaman K."/>
            <person name="Probst A."/>
            <person name="Burstein D."/>
            <person name="Thomas B.C."/>
            <person name="Banfield J.F."/>
        </authorList>
    </citation>
    <scope>NUCLEOTIDE SEQUENCE [LARGE SCALE GENOMIC DNA]</scope>
    <source>
        <strain evidence="20">HGW-Actinobacteria-3</strain>
    </source>
</reference>
<feature type="transmembrane region" description="Helical" evidence="19">
    <location>
        <begin position="119"/>
        <end position="140"/>
    </location>
</feature>
<keyword evidence="15 19" id="KW-0472">Membrane</keyword>
<feature type="transmembrane region" description="Helical" evidence="19">
    <location>
        <begin position="226"/>
        <end position="245"/>
    </location>
</feature>
<keyword evidence="13 19" id="KW-1133">Transmembrane helix</keyword>
<evidence type="ECO:0000256" key="10">
    <source>
        <dbReference type="ARBA" id="ARBA00022679"/>
    </source>
</evidence>
<evidence type="ECO:0000256" key="16">
    <source>
        <dbReference type="ARBA" id="ARBA00023209"/>
    </source>
</evidence>
<evidence type="ECO:0000256" key="17">
    <source>
        <dbReference type="ARBA" id="ARBA00023264"/>
    </source>
</evidence>
<feature type="transmembrane region" description="Helical" evidence="19">
    <location>
        <begin position="276"/>
        <end position="295"/>
    </location>
</feature>
<evidence type="ECO:0000256" key="11">
    <source>
        <dbReference type="ARBA" id="ARBA00022692"/>
    </source>
</evidence>
<name>A0A2N3G810_9ACTN</name>
<keyword evidence="10 18" id="KW-0808">Transferase</keyword>
<proteinExistence type="inferred from homology"/>
<comment type="pathway">
    <text evidence="4">Lipid metabolism.</text>
</comment>
<keyword evidence="11 18" id="KW-0812">Transmembrane</keyword>
<keyword evidence="9" id="KW-0444">Lipid biosynthesis</keyword>
<dbReference type="UniPathway" id="UPA00557">
    <property type="reaction ID" value="UER00614"/>
</dbReference>
<evidence type="ECO:0000256" key="4">
    <source>
        <dbReference type="ARBA" id="ARBA00005189"/>
    </source>
</evidence>
<dbReference type="InterPro" id="IPR000374">
    <property type="entry name" value="PC_trans"/>
</dbReference>
<dbReference type="GO" id="GO:0005886">
    <property type="term" value="C:plasma membrane"/>
    <property type="evidence" value="ECO:0007669"/>
    <property type="project" value="UniProtKB-SubCell"/>
</dbReference>
<dbReference type="GO" id="GO:0016024">
    <property type="term" value="P:CDP-diacylglycerol biosynthetic process"/>
    <property type="evidence" value="ECO:0007669"/>
    <property type="project" value="UniProtKB-UniPathway"/>
</dbReference>
<feature type="transmembrane region" description="Helical" evidence="19">
    <location>
        <begin position="15"/>
        <end position="34"/>
    </location>
</feature>
<evidence type="ECO:0000256" key="1">
    <source>
        <dbReference type="ARBA" id="ARBA00001698"/>
    </source>
</evidence>
<comment type="catalytic activity">
    <reaction evidence="1 18">
        <text>a 1,2-diacyl-sn-glycero-3-phosphate + CTP + H(+) = a CDP-1,2-diacyl-sn-glycerol + diphosphate</text>
        <dbReference type="Rhea" id="RHEA:16229"/>
        <dbReference type="ChEBI" id="CHEBI:15378"/>
        <dbReference type="ChEBI" id="CHEBI:33019"/>
        <dbReference type="ChEBI" id="CHEBI:37563"/>
        <dbReference type="ChEBI" id="CHEBI:58332"/>
        <dbReference type="ChEBI" id="CHEBI:58608"/>
        <dbReference type="EC" id="2.7.7.41"/>
    </reaction>
</comment>
<keyword evidence="14" id="KW-0443">Lipid metabolism</keyword>
<dbReference type="PANTHER" id="PTHR46382">
    <property type="entry name" value="PHOSPHATIDATE CYTIDYLYLTRANSFERASE"/>
    <property type="match status" value="1"/>
</dbReference>
<comment type="similarity">
    <text evidence="5 18">Belongs to the CDS family.</text>
</comment>
<evidence type="ECO:0000256" key="12">
    <source>
        <dbReference type="ARBA" id="ARBA00022695"/>
    </source>
</evidence>
<dbReference type="Pfam" id="PF01148">
    <property type="entry name" value="CTP_transf_1"/>
    <property type="match status" value="1"/>
</dbReference>
<organism evidence="20 21">
    <name type="scientific">Candidatus Anoxymicrobium japonicum</name>
    <dbReference type="NCBI Taxonomy" id="2013648"/>
    <lineage>
        <taxon>Bacteria</taxon>
        <taxon>Bacillati</taxon>
        <taxon>Actinomycetota</taxon>
        <taxon>Candidatus Geothermincolia</taxon>
        <taxon>Candidatus Geothermincolales</taxon>
        <taxon>Candidatus Anoxymicrobiaceae</taxon>
        <taxon>Candidatus Anoxymicrobium</taxon>
    </lineage>
</organism>
<feature type="transmembrane region" description="Helical" evidence="19">
    <location>
        <begin position="69"/>
        <end position="86"/>
    </location>
</feature>
<evidence type="ECO:0000256" key="18">
    <source>
        <dbReference type="RuleBase" id="RU003938"/>
    </source>
</evidence>
<keyword evidence="16" id="KW-0594">Phospholipid biosynthesis</keyword>
<keyword evidence="17" id="KW-1208">Phospholipid metabolism</keyword>
<comment type="caution">
    <text evidence="20">The sequence shown here is derived from an EMBL/GenBank/DDBJ whole genome shotgun (WGS) entry which is preliminary data.</text>
</comment>
<protein>
    <recommendedName>
        <fullName evidence="7 18">Phosphatidate cytidylyltransferase</fullName>
        <ecNumber evidence="6 18">2.7.7.41</ecNumber>
    </recommendedName>
</protein>
<sequence>MKRTRARRRSIEDGFSHRIVGALLFGVVFLGALVWGAVPFTFVVAAAAVIGSVELFSMFESKGQATPTAAVLGIGGSIAYVLLAHYKPVESFGYVTISLIFLSFIWYVFVLRHVKPTKAVALTVFAPLLSGFCLSYLVLIRDFACKHAAHPNRGWWILLFMIALIWVYDICAWAVGRKIGYHKMVPDISPKKSWEGTIAGAIGVMAASVLFRFIITVIVGNKEFVWFSYGVALAIGALVVILGPLGDIAESLMKRDYGVKDMGAVIPGHGGIMDRFDSTIFTAPAVFYFLFYFVIK</sequence>
<feature type="transmembrane region" description="Helical" evidence="19">
    <location>
        <begin position="92"/>
        <end position="112"/>
    </location>
</feature>
<dbReference type="Proteomes" id="UP000233654">
    <property type="component" value="Unassembled WGS sequence"/>
</dbReference>
<gene>
    <name evidence="20" type="ORF">CVT63_00710</name>
</gene>
<evidence type="ECO:0000256" key="19">
    <source>
        <dbReference type="SAM" id="Phobius"/>
    </source>
</evidence>
<evidence type="ECO:0000256" key="6">
    <source>
        <dbReference type="ARBA" id="ARBA00012487"/>
    </source>
</evidence>
<dbReference type="EMBL" id="PHEX01000004">
    <property type="protein sequence ID" value="PKQ28823.1"/>
    <property type="molecule type" value="Genomic_DNA"/>
</dbReference>
<evidence type="ECO:0000256" key="15">
    <source>
        <dbReference type="ARBA" id="ARBA00023136"/>
    </source>
</evidence>
<feature type="transmembrane region" description="Helical" evidence="19">
    <location>
        <begin position="197"/>
        <end position="220"/>
    </location>
</feature>
<evidence type="ECO:0000256" key="2">
    <source>
        <dbReference type="ARBA" id="ARBA00004651"/>
    </source>
</evidence>
<keyword evidence="8" id="KW-1003">Cell membrane</keyword>
<evidence type="ECO:0000313" key="21">
    <source>
        <dbReference type="Proteomes" id="UP000233654"/>
    </source>
</evidence>
<dbReference type="EC" id="2.7.7.41" evidence="6 18"/>
<evidence type="ECO:0000256" key="7">
    <source>
        <dbReference type="ARBA" id="ARBA00019373"/>
    </source>
</evidence>
<keyword evidence="12 18" id="KW-0548">Nucleotidyltransferase</keyword>
<comment type="subcellular location">
    <subcellularLocation>
        <location evidence="2">Cell membrane</location>
        <topology evidence="2">Multi-pass membrane protein</topology>
    </subcellularLocation>
</comment>
<dbReference type="GO" id="GO:0004605">
    <property type="term" value="F:phosphatidate cytidylyltransferase activity"/>
    <property type="evidence" value="ECO:0007669"/>
    <property type="project" value="UniProtKB-EC"/>
</dbReference>